<comment type="caution">
    <text evidence="1">The sequence shown here is derived from an EMBL/GenBank/DDBJ whole genome shotgun (WGS) entry which is preliminary data.</text>
</comment>
<proteinExistence type="predicted"/>
<accession>A0AAW0MBH8</accession>
<name>A0AAW0MBH8_QUESU</name>
<keyword evidence="2" id="KW-1185">Reference proteome</keyword>
<gene>
    <name evidence="1" type="ORF">CFP56_033337</name>
</gene>
<organism evidence="1 2">
    <name type="scientific">Quercus suber</name>
    <name type="common">Cork oak</name>
    <dbReference type="NCBI Taxonomy" id="58331"/>
    <lineage>
        <taxon>Eukaryota</taxon>
        <taxon>Viridiplantae</taxon>
        <taxon>Streptophyta</taxon>
        <taxon>Embryophyta</taxon>
        <taxon>Tracheophyta</taxon>
        <taxon>Spermatophyta</taxon>
        <taxon>Magnoliopsida</taxon>
        <taxon>eudicotyledons</taxon>
        <taxon>Gunneridae</taxon>
        <taxon>Pentapetalae</taxon>
        <taxon>rosids</taxon>
        <taxon>fabids</taxon>
        <taxon>Fagales</taxon>
        <taxon>Fagaceae</taxon>
        <taxon>Quercus</taxon>
    </lineage>
</organism>
<dbReference type="Proteomes" id="UP000237347">
    <property type="component" value="Unassembled WGS sequence"/>
</dbReference>
<sequence>MALMMMRGEPLVTKLAVLAKYVVLPGAMAAAIHKVIYVLEFCEICFDLMGVFGVKGHLDCLGMHVCNFAEVIGKRSKGRKVIEFSENMLNMKFAPGKISYVL</sequence>
<dbReference type="EMBL" id="PKMF04000005">
    <property type="protein sequence ID" value="KAK7860666.1"/>
    <property type="molecule type" value="Genomic_DNA"/>
</dbReference>
<dbReference type="AlphaFoldDB" id="A0AAW0MBH8"/>
<evidence type="ECO:0000313" key="2">
    <source>
        <dbReference type="Proteomes" id="UP000237347"/>
    </source>
</evidence>
<protein>
    <submittedName>
        <fullName evidence="1">Uncharacterized protein</fullName>
    </submittedName>
</protein>
<reference evidence="1 2" key="1">
    <citation type="journal article" date="2018" name="Sci. Data">
        <title>The draft genome sequence of cork oak.</title>
        <authorList>
            <person name="Ramos A.M."/>
            <person name="Usie A."/>
            <person name="Barbosa P."/>
            <person name="Barros P.M."/>
            <person name="Capote T."/>
            <person name="Chaves I."/>
            <person name="Simoes F."/>
            <person name="Abreu I."/>
            <person name="Carrasquinho I."/>
            <person name="Faro C."/>
            <person name="Guimaraes J.B."/>
            <person name="Mendonca D."/>
            <person name="Nobrega F."/>
            <person name="Rodrigues L."/>
            <person name="Saibo N.J.M."/>
            <person name="Varela M.C."/>
            <person name="Egas C."/>
            <person name="Matos J."/>
            <person name="Miguel C.M."/>
            <person name="Oliveira M.M."/>
            <person name="Ricardo C.P."/>
            <person name="Goncalves S."/>
        </authorList>
    </citation>
    <scope>NUCLEOTIDE SEQUENCE [LARGE SCALE GENOMIC DNA]</scope>
    <source>
        <strain evidence="2">cv. HL8</strain>
    </source>
</reference>
<evidence type="ECO:0000313" key="1">
    <source>
        <dbReference type="EMBL" id="KAK7860666.1"/>
    </source>
</evidence>